<keyword evidence="4 6" id="KW-0472">Membrane</keyword>
<evidence type="ECO:0000256" key="3">
    <source>
        <dbReference type="ARBA" id="ARBA00022989"/>
    </source>
</evidence>
<accession>A0AAV5A2J2</accession>
<dbReference type="InterPro" id="IPR051694">
    <property type="entry name" value="Immunoregulatory_rcpt-like"/>
</dbReference>
<reference evidence="7" key="1">
    <citation type="submission" date="2021-10" db="EMBL/GenBank/DDBJ databases">
        <title>De novo Genome Assembly of Clathrus columnatus (Basidiomycota, Fungi) Using Illumina and Nanopore Sequence Data.</title>
        <authorList>
            <person name="Ogiso-Tanaka E."/>
            <person name="Itagaki H."/>
            <person name="Hosoya T."/>
            <person name="Hosaka K."/>
        </authorList>
    </citation>
    <scope>NUCLEOTIDE SEQUENCE</scope>
    <source>
        <strain evidence="7">MO-923</strain>
    </source>
</reference>
<feature type="compositionally biased region" description="Low complexity" evidence="5">
    <location>
        <begin position="49"/>
        <end position="62"/>
    </location>
</feature>
<protein>
    <recommendedName>
        <fullName evidence="9">F-box domain-containing protein</fullName>
    </recommendedName>
</protein>
<feature type="compositionally biased region" description="Low complexity" evidence="5">
    <location>
        <begin position="294"/>
        <end position="315"/>
    </location>
</feature>
<feature type="compositionally biased region" description="Acidic residues" evidence="5">
    <location>
        <begin position="1007"/>
        <end position="1027"/>
    </location>
</feature>
<evidence type="ECO:0008006" key="9">
    <source>
        <dbReference type="Google" id="ProtNLM"/>
    </source>
</evidence>
<feature type="compositionally biased region" description="Low complexity" evidence="5">
    <location>
        <begin position="270"/>
        <end position="286"/>
    </location>
</feature>
<feature type="compositionally biased region" description="Polar residues" evidence="5">
    <location>
        <begin position="128"/>
        <end position="139"/>
    </location>
</feature>
<feature type="compositionally biased region" description="Polar residues" evidence="5">
    <location>
        <begin position="1700"/>
        <end position="1720"/>
    </location>
</feature>
<feature type="region of interest" description="Disordered" evidence="5">
    <location>
        <begin position="546"/>
        <end position="753"/>
    </location>
</feature>
<feature type="compositionally biased region" description="Polar residues" evidence="5">
    <location>
        <begin position="685"/>
        <end position="696"/>
    </location>
</feature>
<feature type="transmembrane region" description="Helical" evidence="6">
    <location>
        <begin position="1560"/>
        <end position="1583"/>
    </location>
</feature>
<dbReference type="GO" id="GO:0016020">
    <property type="term" value="C:membrane"/>
    <property type="evidence" value="ECO:0007669"/>
    <property type="project" value="UniProtKB-SubCell"/>
</dbReference>
<organism evidence="7 8">
    <name type="scientific">Clathrus columnatus</name>
    <dbReference type="NCBI Taxonomy" id="1419009"/>
    <lineage>
        <taxon>Eukaryota</taxon>
        <taxon>Fungi</taxon>
        <taxon>Dikarya</taxon>
        <taxon>Basidiomycota</taxon>
        <taxon>Agaricomycotina</taxon>
        <taxon>Agaricomycetes</taxon>
        <taxon>Phallomycetidae</taxon>
        <taxon>Phallales</taxon>
        <taxon>Clathraceae</taxon>
        <taxon>Clathrus</taxon>
    </lineage>
</organism>
<dbReference type="Proteomes" id="UP001050691">
    <property type="component" value="Unassembled WGS sequence"/>
</dbReference>
<feature type="compositionally biased region" description="Basic and acidic residues" evidence="5">
    <location>
        <begin position="716"/>
        <end position="732"/>
    </location>
</feature>
<evidence type="ECO:0000313" key="7">
    <source>
        <dbReference type="EMBL" id="GJJ07489.1"/>
    </source>
</evidence>
<feature type="region of interest" description="Disordered" evidence="5">
    <location>
        <begin position="1671"/>
        <end position="1761"/>
    </location>
</feature>
<gene>
    <name evidence="7" type="ORF">Clacol_001691</name>
</gene>
<feature type="region of interest" description="Disordered" evidence="5">
    <location>
        <begin position="1"/>
        <end position="315"/>
    </location>
</feature>
<feature type="compositionally biased region" description="Polar residues" evidence="5">
    <location>
        <begin position="149"/>
        <end position="168"/>
    </location>
</feature>
<feature type="region of interest" description="Disordered" evidence="5">
    <location>
        <begin position="1794"/>
        <end position="1880"/>
    </location>
</feature>
<dbReference type="GO" id="GO:0071944">
    <property type="term" value="C:cell periphery"/>
    <property type="evidence" value="ECO:0007669"/>
    <property type="project" value="UniProtKB-ARBA"/>
</dbReference>
<feature type="compositionally biased region" description="Low complexity" evidence="5">
    <location>
        <begin position="1177"/>
        <end position="1192"/>
    </location>
</feature>
<dbReference type="PANTHER" id="PTHR15549">
    <property type="entry name" value="PAIRED IMMUNOGLOBULIN-LIKE TYPE 2 RECEPTOR"/>
    <property type="match status" value="1"/>
</dbReference>
<feature type="region of interest" description="Disordered" evidence="5">
    <location>
        <begin position="1172"/>
        <end position="1225"/>
    </location>
</feature>
<evidence type="ECO:0000256" key="5">
    <source>
        <dbReference type="SAM" id="MobiDB-lite"/>
    </source>
</evidence>
<keyword evidence="2 6" id="KW-0812">Transmembrane</keyword>
<evidence type="ECO:0000256" key="6">
    <source>
        <dbReference type="SAM" id="Phobius"/>
    </source>
</evidence>
<feature type="compositionally biased region" description="Low complexity" evidence="5">
    <location>
        <begin position="1615"/>
        <end position="1626"/>
    </location>
</feature>
<feature type="region of interest" description="Disordered" evidence="5">
    <location>
        <begin position="1597"/>
        <end position="1629"/>
    </location>
</feature>
<feature type="compositionally biased region" description="Pro residues" evidence="5">
    <location>
        <begin position="174"/>
        <end position="185"/>
    </location>
</feature>
<dbReference type="PANTHER" id="PTHR15549:SF30">
    <property type="entry name" value="MID2 DOMAIN-CONTAINING PROTEIN"/>
    <property type="match status" value="1"/>
</dbReference>
<dbReference type="EMBL" id="BPWL01000002">
    <property type="protein sequence ID" value="GJJ07489.1"/>
    <property type="molecule type" value="Genomic_DNA"/>
</dbReference>
<keyword evidence="8" id="KW-1185">Reference proteome</keyword>
<sequence length="1880" mass="200174">MNFIRKNKEKSNKNLVKTPDLPPSLTLPSFSPDVSVPIVATSPRPSPAPLSENGSSSSSTPPLYARFARGTFEIQEPEPLLPPPPRQTLRHRSSNDSGTGFRSGGVRDEVERLVVAKRNVVNVRSGRDSSSVKSPSIRSGISGRDSPLPSLSETLENPNYQPKRTVSQPTVVLPRPPTPPPPSPPKIVFAKSLPIVSSDKSLPNTPSLPSVSSSPSPTPVLKTPTLKTPPLKTSPLTSPISPPLSLSSLPSSPSVTSRRRVYSPLAAFHSTNDNNDASNSNVVSTSGGKDQYDTSNTSMSSASTGTSTPTTPASTLFASISTSTGISAPSSPTNESLPLKNPQTLVISPSASSNGLAVKSLTPMGVPASPLRKSPITGPGLARNASKDGFVNVAPPPAEGEPSPVKTPSSALKERGYFSTYPDREKNRRPFENSDVPSPSVSKADLPAPNSKGEPVTPISTRPSKSSLSTVDDDDPNLQAFVKNLSSSVSRHTTGDSETSSIASNILANAVFGETNRHIPRGARLSRIGGGPGGISTVDEYQTNVTPSASGLGIGGKPSYPEKTNSGSSSPIQTPSRKTSASLLEETLTSRVPSASANASTSTLNSISTNSRDYNNNSTPNSISSTRIASKSDSVRQRVRALEEEREREREKERLRRNNPWVRKDGTVGTIKSKKEERESKGARSISSSTVQQANVPENPPITPIEKIGSDLPIQHSDDGLVNKGKEPDTKLESSLPSEHAASASTTDLAPDTQILSERPVTDKAPLPSLIPIAIQSNKPRFFDIKPLPAPNGNVASIVSADKGVNQFIDVAPTDPPLSNKAGVGAFGGNVIPAPSVLPRPLPIVPSAAPSSTDAGLDKVEDTHTIVGSHATPIVNNRLRSGSTLDLDDDPFVRGPLVRQTPSVPMPTTTPVDAILQDEQISKVESLNGTPSRSVESLKEINGKEPSIERSLTTSPTDDHEVPGKDLPSIPQIVSAVDEKESTPPVSLKSFQKQHKHKESVITTYSDDSDGEEHENAETEDQIDEEAETIPSTPYPLERHLIHPYLFHSLLKYLSYADVLALLSVSRSIRRSLTEIRDLREEVLERFLHTVGYTRWIWQGKEQLVISLKDLNAYLQGVSTPMHEYAVVADAHLVKQAGNTMPASRVLRSLAASCRSYTRLVIRLREQAEAEYATRDSPYGPTSPRSPGSPTSIKHARHMSVQSATFSADSHDGGVPNQQRSSCSSNTLQYRKISSPLFRLHHAPLLRVFVPSPNGTWLSDESVLECEKELKRAGILSLLRPGDVVWDTAVAEEMNAGRLVWDGSYLIDLDYSYSLVGELPRYLHSLSFPPSYFHKVIRTNGNPLCQIDISTWGAEIINNVQLVQDKAVTTTPEGTQHSVLRWTHRSRFQVVPGTLIPDSDELVVDPKWVGTVVVEAEGTNEGLGDFLGRCGEHVAAKAATATGGLSNTMGKGDAGRAFRLIRSKSRPVTTTSASISSTSSSLDSSGSSTFSQSSSTSSSASPLSSSQPNSSNAAVITTITSAITSTVNGQLTTITTTFPSTVSLNTPPPSSASSSRNTGVIVGSAIGGTVAALLLLSGIFLLYRRGFRRKAAFSLLPTAPRSPPLHEQDFDLEGPSQQPTLPSLLPARGSESGSIFREEVWPPPSSGSRLQDPLLAASRIDLNYIVDAVMGPSHPRWSSADTASSEPLLGRDTPDGHSIRPSTSGSNQMGVGPQNPTGTHTGVGPSQHPVMDTGSSQQPVMGSGSSAGQAGVHPAAVDHSADGLHLQQSPTTFSQLPPGAAPPFTPLLNRQVNRQRRHDSIQSSGSPPPTDRRTSAFGPLMVINSSPDGDQDMPLVDLSPNRREGGSNNIPSDHPPLYHTLPNLTTEPLQPTRKSEGTST</sequence>
<feature type="compositionally biased region" description="Polar residues" evidence="5">
    <location>
        <begin position="562"/>
        <end position="593"/>
    </location>
</feature>
<feature type="compositionally biased region" description="Basic and acidic residues" evidence="5">
    <location>
        <begin position="633"/>
        <end position="666"/>
    </location>
</feature>
<evidence type="ECO:0000256" key="4">
    <source>
        <dbReference type="ARBA" id="ARBA00023136"/>
    </source>
</evidence>
<feature type="compositionally biased region" description="Low complexity" evidence="5">
    <location>
        <begin position="23"/>
        <end position="33"/>
    </location>
</feature>
<comment type="subcellular location">
    <subcellularLocation>
        <location evidence="1">Membrane</location>
        <topology evidence="1">Single-pass membrane protein</topology>
    </subcellularLocation>
</comment>
<evidence type="ECO:0000256" key="2">
    <source>
        <dbReference type="ARBA" id="ARBA00022692"/>
    </source>
</evidence>
<feature type="compositionally biased region" description="Basic and acidic residues" evidence="5">
    <location>
        <begin position="105"/>
        <end position="114"/>
    </location>
</feature>
<feature type="compositionally biased region" description="Low complexity" evidence="5">
    <location>
        <begin position="594"/>
        <end position="626"/>
    </location>
</feature>
<feature type="compositionally biased region" description="Basic and acidic residues" evidence="5">
    <location>
        <begin position="673"/>
        <end position="682"/>
    </location>
</feature>
<keyword evidence="3 6" id="KW-1133">Transmembrane helix</keyword>
<feature type="compositionally biased region" description="Polar residues" evidence="5">
    <location>
        <begin position="1216"/>
        <end position="1225"/>
    </location>
</feature>
<feature type="compositionally biased region" description="Polar residues" evidence="5">
    <location>
        <begin position="458"/>
        <end position="470"/>
    </location>
</feature>
<feature type="compositionally biased region" description="Polar residues" evidence="5">
    <location>
        <begin position="1733"/>
        <end position="1748"/>
    </location>
</feature>
<feature type="region of interest" description="Disordered" evidence="5">
    <location>
        <begin position="1461"/>
        <end position="1510"/>
    </location>
</feature>
<feature type="compositionally biased region" description="Basic and acidic residues" evidence="5">
    <location>
        <begin position="412"/>
        <end position="432"/>
    </location>
</feature>
<feature type="compositionally biased region" description="Low complexity" evidence="5">
    <location>
        <begin position="201"/>
        <end position="256"/>
    </location>
</feature>
<proteinExistence type="predicted"/>
<comment type="caution">
    <text evidence="7">The sequence shown here is derived from an EMBL/GenBank/DDBJ whole genome shotgun (WGS) entry which is preliminary data.</text>
</comment>
<feature type="compositionally biased region" description="Polar residues" evidence="5">
    <location>
        <begin position="926"/>
        <end position="935"/>
    </location>
</feature>
<name>A0AAV5A2J2_9AGAM</name>
<feature type="compositionally biased region" description="Low complexity" evidence="5">
    <location>
        <begin position="1469"/>
        <end position="1510"/>
    </location>
</feature>
<feature type="compositionally biased region" description="Basic and acidic residues" evidence="5">
    <location>
        <begin position="936"/>
        <end position="948"/>
    </location>
</feature>
<feature type="compositionally biased region" description="Polar residues" evidence="5">
    <location>
        <begin position="733"/>
        <end position="748"/>
    </location>
</feature>
<feature type="region of interest" description="Disordered" evidence="5">
    <location>
        <begin position="926"/>
        <end position="1027"/>
    </location>
</feature>
<evidence type="ECO:0000256" key="1">
    <source>
        <dbReference type="ARBA" id="ARBA00004167"/>
    </source>
</evidence>
<feature type="region of interest" description="Disordered" evidence="5">
    <location>
        <begin position="365"/>
        <end position="476"/>
    </location>
</feature>
<evidence type="ECO:0000313" key="8">
    <source>
        <dbReference type="Proteomes" id="UP001050691"/>
    </source>
</evidence>